<feature type="domain" description="RING-type" evidence="11">
    <location>
        <begin position="223"/>
        <end position="261"/>
    </location>
</feature>
<feature type="transmembrane region" description="Helical" evidence="10">
    <location>
        <begin position="123"/>
        <end position="143"/>
    </location>
</feature>
<accession>A0ABD6ESU0</accession>
<comment type="caution">
    <text evidence="13">The sequence shown here is derived from an EMBL/GenBank/DDBJ whole genome shotgun (WGS) entry which is preliminary data.</text>
</comment>
<organism evidence="13 14">
    <name type="scientific">Gnathostoma spinigerum</name>
    <dbReference type="NCBI Taxonomy" id="75299"/>
    <lineage>
        <taxon>Eukaryota</taxon>
        <taxon>Metazoa</taxon>
        <taxon>Ecdysozoa</taxon>
        <taxon>Nematoda</taxon>
        <taxon>Chromadorea</taxon>
        <taxon>Rhabditida</taxon>
        <taxon>Spirurina</taxon>
        <taxon>Gnathostomatomorpha</taxon>
        <taxon>Gnathostomatoidea</taxon>
        <taxon>Gnathostomatidae</taxon>
        <taxon>Gnathostoma</taxon>
    </lineage>
</organism>
<feature type="transmembrane region" description="Helical" evidence="10">
    <location>
        <begin position="95"/>
        <end position="111"/>
    </location>
</feature>
<keyword evidence="7 10" id="KW-0472">Membrane</keyword>
<dbReference type="Gene3D" id="1.10.8.10">
    <property type="entry name" value="DNA helicase RuvA subunit, C-terminal domain"/>
    <property type="match status" value="1"/>
</dbReference>
<feature type="transmembrane region" description="Helical" evidence="10">
    <location>
        <begin position="163"/>
        <end position="185"/>
    </location>
</feature>
<dbReference type="Pfam" id="PF13639">
    <property type="entry name" value="zf-RING_2"/>
    <property type="match status" value="1"/>
</dbReference>
<evidence type="ECO:0000256" key="7">
    <source>
        <dbReference type="ARBA" id="ARBA00023136"/>
    </source>
</evidence>
<dbReference type="Gene3D" id="3.30.40.10">
    <property type="entry name" value="Zinc/RING finger domain, C3HC4 (zinc finger)"/>
    <property type="match status" value="1"/>
</dbReference>
<dbReference type="SMART" id="SM00184">
    <property type="entry name" value="RING"/>
    <property type="match status" value="1"/>
</dbReference>
<dbReference type="PROSITE" id="PS51140">
    <property type="entry name" value="CUE"/>
    <property type="match status" value="1"/>
</dbReference>
<dbReference type="InterPro" id="IPR003892">
    <property type="entry name" value="CUE"/>
</dbReference>
<dbReference type="GO" id="GO:0016020">
    <property type="term" value="C:membrane"/>
    <property type="evidence" value="ECO:0007669"/>
    <property type="project" value="UniProtKB-SubCell"/>
</dbReference>
<keyword evidence="5" id="KW-0862">Zinc</keyword>
<dbReference type="PROSITE" id="PS50089">
    <property type="entry name" value="ZF_RING_2"/>
    <property type="match status" value="1"/>
</dbReference>
<feature type="domain" description="CUE" evidence="12">
    <location>
        <begin position="329"/>
        <end position="371"/>
    </location>
</feature>
<evidence type="ECO:0000256" key="8">
    <source>
        <dbReference type="PROSITE-ProRule" id="PRU00175"/>
    </source>
</evidence>
<evidence type="ECO:0000256" key="6">
    <source>
        <dbReference type="ARBA" id="ARBA00022989"/>
    </source>
</evidence>
<evidence type="ECO:0000259" key="11">
    <source>
        <dbReference type="PROSITE" id="PS50089"/>
    </source>
</evidence>
<feature type="transmembrane region" description="Helical" evidence="10">
    <location>
        <begin position="70"/>
        <end position="89"/>
    </location>
</feature>
<dbReference type="Proteomes" id="UP001608902">
    <property type="component" value="Unassembled WGS sequence"/>
</dbReference>
<dbReference type="SMART" id="SM00546">
    <property type="entry name" value="CUE"/>
    <property type="match status" value="1"/>
</dbReference>
<keyword evidence="2 10" id="KW-0812">Transmembrane</keyword>
<evidence type="ECO:0000256" key="2">
    <source>
        <dbReference type="ARBA" id="ARBA00022692"/>
    </source>
</evidence>
<keyword evidence="14" id="KW-1185">Reference proteome</keyword>
<keyword evidence="4 8" id="KW-0863">Zinc-finger</keyword>
<evidence type="ECO:0000256" key="5">
    <source>
        <dbReference type="ARBA" id="ARBA00022833"/>
    </source>
</evidence>
<gene>
    <name evidence="13" type="ORF">AB6A40_009748</name>
</gene>
<dbReference type="Pfam" id="PF02845">
    <property type="entry name" value="CUE"/>
    <property type="match status" value="1"/>
</dbReference>
<dbReference type="EMBL" id="JBGFUD010010890">
    <property type="protein sequence ID" value="MFH4983039.1"/>
    <property type="molecule type" value="Genomic_DNA"/>
</dbReference>
<evidence type="ECO:0000256" key="9">
    <source>
        <dbReference type="SAM" id="MobiDB-lite"/>
    </source>
</evidence>
<keyword evidence="3" id="KW-0479">Metal-binding</keyword>
<protein>
    <submittedName>
        <fullName evidence="13">Uncharacterized protein</fullName>
    </submittedName>
</protein>
<evidence type="ECO:0000313" key="14">
    <source>
        <dbReference type="Proteomes" id="UP001608902"/>
    </source>
</evidence>
<dbReference type="InterPro" id="IPR001841">
    <property type="entry name" value="Znf_RING"/>
</dbReference>
<dbReference type="GO" id="GO:0008270">
    <property type="term" value="F:zinc ion binding"/>
    <property type="evidence" value="ECO:0007669"/>
    <property type="project" value="UniProtKB-KW"/>
</dbReference>
<dbReference type="PANTHER" id="PTHR15067">
    <property type="entry name" value="E3 UBIQUITIN-PROTEIN LIGASE RNF8"/>
    <property type="match status" value="1"/>
</dbReference>
<dbReference type="PANTHER" id="PTHR15067:SF5">
    <property type="entry name" value="E3 UBIQUITIN-PROTEIN LIGASE AMFR"/>
    <property type="match status" value="1"/>
</dbReference>
<evidence type="ECO:0000256" key="4">
    <source>
        <dbReference type="ARBA" id="ARBA00022771"/>
    </source>
</evidence>
<evidence type="ECO:0000256" key="10">
    <source>
        <dbReference type="SAM" id="Phobius"/>
    </source>
</evidence>
<proteinExistence type="predicted"/>
<sequence>MLRDRLCNLLLYKAVFLFGVLNSVVLEEIVVWIFWFSVISLLSLLQIIVIHRFKYFASSLPSQSVQFRSFVLALFCFVGSAVLTVFAFWSFNVLSISYSLFILADALKLIVRGTYAFIKSAFLINSISSLFSSSNMMSVSYYLDFANDLASDIVDLLHYTHMLLYSQIVLSMACIVLSMQIRSFYMSLTTRISRHLKYRRITAHISTNYREATESELSAEASCAICWEQMSSARVLPCNHYFHEWCLRGWLEQDSSCPTCRIALSSSPDVISTTQQNQSQNNVQTFNHFFHFDGARYARWLPSFSFELSHNVGPRLFHRNRFDEVETSQLNSIAEQVRELFPQMDMATIMDDVRETGSAQATIENILEGRLIDQSNAFQLQSSLDSETDAELTWPVSEPPETPTRRRDSFDLNTRADLWERTPVGSSTEAYGCRFSAQSTERHDILSRRKIALIELNRKRYIASPRGADLRTRNLEP</sequence>
<evidence type="ECO:0000259" key="12">
    <source>
        <dbReference type="PROSITE" id="PS51140"/>
    </source>
</evidence>
<reference evidence="13 14" key="1">
    <citation type="submission" date="2024-08" db="EMBL/GenBank/DDBJ databases">
        <title>Gnathostoma spinigerum genome.</title>
        <authorList>
            <person name="Gonzalez-Bertolin B."/>
            <person name="Monzon S."/>
            <person name="Zaballos A."/>
            <person name="Jimenez P."/>
            <person name="Dekumyoy P."/>
            <person name="Varona S."/>
            <person name="Cuesta I."/>
            <person name="Sumanam S."/>
            <person name="Adisakwattana P."/>
            <person name="Gasser R.B."/>
            <person name="Hernandez-Gonzalez A."/>
            <person name="Young N.D."/>
            <person name="Perteguer M.J."/>
        </authorList>
    </citation>
    <scope>NUCLEOTIDE SEQUENCE [LARGE SCALE GENOMIC DNA]</scope>
    <source>
        <strain evidence="13">AL3</strain>
        <tissue evidence="13">Liver</tissue>
    </source>
</reference>
<comment type="subcellular location">
    <subcellularLocation>
        <location evidence="1">Membrane</location>
        <topology evidence="1">Multi-pass membrane protein</topology>
    </subcellularLocation>
</comment>
<feature type="transmembrane region" description="Helical" evidence="10">
    <location>
        <begin position="32"/>
        <end position="50"/>
    </location>
</feature>
<dbReference type="InterPro" id="IPR013083">
    <property type="entry name" value="Znf_RING/FYVE/PHD"/>
</dbReference>
<dbReference type="SUPFAM" id="SSF57850">
    <property type="entry name" value="RING/U-box"/>
    <property type="match status" value="1"/>
</dbReference>
<keyword evidence="6 10" id="KW-1133">Transmembrane helix</keyword>
<evidence type="ECO:0000256" key="3">
    <source>
        <dbReference type="ARBA" id="ARBA00022723"/>
    </source>
</evidence>
<evidence type="ECO:0000313" key="13">
    <source>
        <dbReference type="EMBL" id="MFH4983039.1"/>
    </source>
</evidence>
<dbReference type="AlphaFoldDB" id="A0ABD6ESU0"/>
<feature type="transmembrane region" description="Helical" evidence="10">
    <location>
        <begin position="7"/>
        <end position="26"/>
    </location>
</feature>
<dbReference type="CDD" id="cd16455">
    <property type="entry name" value="RING-H2_AMFR"/>
    <property type="match status" value="1"/>
</dbReference>
<feature type="region of interest" description="Disordered" evidence="9">
    <location>
        <begin position="389"/>
        <end position="408"/>
    </location>
</feature>
<evidence type="ECO:0000256" key="1">
    <source>
        <dbReference type="ARBA" id="ARBA00004141"/>
    </source>
</evidence>
<name>A0ABD6ESU0_9BILA</name>